<dbReference type="KEGG" id="cak:Caul_2033"/>
<evidence type="ECO:0000256" key="1">
    <source>
        <dbReference type="ARBA" id="ARBA00004167"/>
    </source>
</evidence>
<dbReference type="InterPro" id="IPR007430">
    <property type="entry name" value="VirB8"/>
</dbReference>
<accession>B0T6U6</accession>
<comment type="subcellular location">
    <subcellularLocation>
        <location evidence="1">Membrane</location>
        <topology evidence="1">Single-pass membrane protein</topology>
    </subcellularLocation>
</comment>
<reference evidence="7" key="1">
    <citation type="submission" date="2008-01" db="EMBL/GenBank/DDBJ databases">
        <title>Complete sequence of chromosome of Caulobacter sp. K31.</title>
        <authorList>
            <consortium name="US DOE Joint Genome Institute"/>
            <person name="Copeland A."/>
            <person name="Lucas S."/>
            <person name="Lapidus A."/>
            <person name="Barry K."/>
            <person name="Glavina del Rio T."/>
            <person name="Dalin E."/>
            <person name="Tice H."/>
            <person name="Pitluck S."/>
            <person name="Bruce D."/>
            <person name="Goodwin L."/>
            <person name="Thompson L.S."/>
            <person name="Brettin T."/>
            <person name="Detter J.C."/>
            <person name="Han C."/>
            <person name="Schmutz J."/>
            <person name="Larimer F."/>
            <person name="Land M."/>
            <person name="Hauser L."/>
            <person name="Kyrpides N."/>
            <person name="Kim E."/>
            <person name="Stephens C."/>
            <person name="Richardson P."/>
        </authorList>
    </citation>
    <scope>NUCLEOTIDE SEQUENCE [LARGE SCALE GENOMIC DNA]</scope>
    <source>
        <strain evidence="7">K31</strain>
    </source>
</reference>
<evidence type="ECO:0000256" key="4">
    <source>
        <dbReference type="ARBA" id="ARBA00023136"/>
    </source>
</evidence>
<evidence type="ECO:0000256" key="2">
    <source>
        <dbReference type="ARBA" id="ARBA00022692"/>
    </source>
</evidence>
<sequence length="261" mass="28955" precursor="true">MRFSRTPQRYGLTPPPETPYQAAGQLWDQRIGSARVQAHNWRLAFFGMFALSCGLAGGNVLQATQSKITPYVVEVDRLGEVRAVGPAEQDYQPSDAEIARDLRQFIVNVRSLSSDGVVVRERWNQAYDYATKTGQVFLDTYARGAQPLQDFGQKTVLVQPTSVVRASKTSFQVRWTEQTFERGALSKTERWTAILTLKRQKPKTRDQLQRNPLGLYVDGVDWAQEADSASAATPPSSPTYPPTTPAPTSSLLPSIPGEPQP</sequence>
<organism evidence="7">
    <name type="scientific">Caulobacter sp. (strain K31)</name>
    <dbReference type="NCBI Taxonomy" id="366602"/>
    <lineage>
        <taxon>Bacteria</taxon>
        <taxon>Pseudomonadati</taxon>
        <taxon>Pseudomonadota</taxon>
        <taxon>Alphaproteobacteria</taxon>
        <taxon>Caulobacterales</taxon>
        <taxon>Caulobacteraceae</taxon>
        <taxon>Caulobacter</taxon>
    </lineage>
</organism>
<dbReference type="STRING" id="366602.Caul_2033"/>
<dbReference type="AlphaFoldDB" id="B0T6U6"/>
<gene>
    <name evidence="7" type="ordered locus">Caul_2033</name>
</gene>
<name>B0T6U6_CAUSK</name>
<dbReference type="SUPFAM" id="SSF54427">
    <property type="entry name" value="NTF2-like"/>
    <property type="match status" value="1"/>
</dbReference>
<feature type="domain" description="Bacterial virulence protein VirB8" evidence="6">
    <location>
        <begin position="23"/>
        <end position="225"/>
    </location>
</feature>
<evidence type="ECO:0000313" key="7">
    <source>
        <dbReference type="EMBL" id="ABZ71161.1"/>
    </source>
</evidence>
<dbReference type="CDD" id="cd16425">
    <property type="entry name" value="TrbF"/>
    <property type="match status" value="1"/>
</dbReference>
<dbReference type="EMBL" id="CP000927">
    <property type="protein sequence ID" value="ABZ71161.1"/>
    <property type="molecule type" value="Genomic_DNA"/>
</dbReference>
<dbReference type="HOGENOM" id="CLU_076026_0_0_5"/>
<evidence type="ECO:0000259" key="6">
    <source>
        <dbReference type="Pfam" id="PF04335"/>
    </source>
</evidence>
<keyword evidence="4" id="KW-0472">Membrane</keyword>
<keyword evidence="3" id="KW-1133">Transmembrane helix</keyword>
<dbReference type="NCBIfam" id="NF010446">
    <property type="entry name" value="PRK13872.1"/>
    <property type="match status" value="1"/>
</dbReference>
<dbReference type="Pfam" id="PF04335">
    <property type="entry name" value="VirB8"/>
    <property type="match status" value="1"/>
</dbReference>
<protein>
    <submittedName>
        <fullName evidence="7">Conjugal transfer protein</fullName>
    </submittedName>
</protein>
<dbReference type="Gene3D" id="3.10.450.230">
    <property type="entry name" value="VirB8 protein"/>
    <property type="match status" value="1"/>
</dbReference>
<evidence type="ECO:0000256" key="3">
    <source>
        <dbReference type="ARBA" id="ARBA00022989"/>
    </source>
</evidence>
<evidence type="ECO:0000256" key="5">
    <source>
        <dbReference type="SAM" id="MobiDB-lite"/>
    </source>
</evidence>
<dbReference type="OrthoDB" id="597581at2"/>
<dbReference type="GO" id="GO:0016020">
    <property type="term" value="C:membrane"/>
    <property type="evidence" value="ECO:0007669"/>
    <property type="project" value="UniProtKB-SubCell"/>
</dbReference>
<feature type="compositionally biased region" description="Pro residues" evidence="5">
    <location>
        <begin position="235"/>
        <end position="245"/>
    </location>
</feature>
<dbReference type="InterPro" id="IPR032710">
    <property type="entry name" value="NTF2-like_dom_sf"/>
</dbReference>
<dbReference type="InterPro" id="IPR035658">
    <property type="entry name" value="TrbF"/>
</dbReference>
<feature type="region of interest" description="Disordered" evidence="5">
    <location>
        <begin position="226"/>
        <end position="261"/>
    </location>
</feature>
<keyword evidence="2" id="KW-0812">Transmembrane</keyword>
<dbReference type="eggNOG" id="COG3701">
    <property type="taxonomic scope" value="Bacteria"/>
</dbReference>
<proteinExistence type="predicted"/>